<dbReference type="GO" id="GO:0043842">
    <property type="term" value="F:Kdo transferase activity"/>
    <property type="evidence" value="ECO:0007669"/>
    <property type="project" value="UniProtKB-EC"/>
</dbReference>
<feature type="site" description="Transition state stabilizer" evidence="8">
    <location>
        <position position="211"/>
    </location>
</feature>
<keyword evidence="9" id="KW-1003">Cell membrane</keyword>
<dbReference type="Gene3D" id="3.40.50.11720">
    <property type="entry name" value="3-Deoxy-D-manno-octulosonic-acid transferase, N-terminal domain"/>
    <property type="match status" value="1"/>
</dbReference>
<dbReference type="PANTHER" id="PTHR42755">
    <property type="entry name" value="3-DEOXY-MANNO-OCTULOSONATE CYTIDYLYLTRANSFERASE"/>
    <property type="match status" value="1"/>
</dbReference>
<dbReference type="InterPro" id="IPR038107">
    <property type="entry name" value="Glycos_transf_N_sf"/>
</dbReference>
<dbReference type="FunFam" id="3.40.50.11720:FF:000001">
    <property type="entry name" value="3-deoxy-D-manno-octulosonic acid transferase"/>
    <property type="match status" value="1"/>
</dbReference>
<comment type="similarity">
    <text evidence="9">Belongs to the glycosyltransferase group 1 family.</text>
</comment>
<feature type="active site" description="Proton acceptor" evidence="7">
    <location>
        <position position="61"/>
    </location>
</feature>
<comment type="pathway">
    <text evidence="1 9">Bacterial outer membrane biogenesis; LPS core biosynthesis.</text>
</comment>
<sequence length="445" mass="49609">MWKLLYNIGLLLASPVIVGVLLAKPRCRPGFLQRMGWQLPIFDGTQPSRPLVWIHAVSLGEVVAVSPLVRALHEHHPEFRYILTTVTETGREAVEQRLKGVAEHRYAPLDFTWAVGRMIRHMQPILYVFVETELWPNLLWSLHEHDVPSVLVNGRLSSRSFGRQDLPLIRSFYRTVLQTLTLCLMQSDRDQERIVALGAEPSRVHVTGNIKFDQPLPEMKAEASLRQSLGVEECEQLILAGSTHAGEEELLASAYAQIVKNHPDTVLMVAPRHIERAEKVEAIFREAGFAVERRSRIQSAHKGPRVIILDTRGELARAYRDAVVAFVGGTLIPVGGHNLLEPAVWGTPVMFGPYTDHCAEIATLLSQSGGGRRVMGVEDLVVSIEEWIRQPDKRNQDGQVAKQVVSDNQGALMRSVEQIEQCIRTASSYSDHSLTTGAGPLVVKP</sequence>
<dbReference type="UniPathway" id="UPA00958"/>
<keyword evidence="12" id="KW-1185">Reference proteome</keyword>
<evidence type="ECO:0000256" key="4">
    <source>
        <dbReference type="ARBA" id="ARBA00022679"/>
    </source>
</evidence>
<proteinExistence type="inferred from homology"/>
<dbReference type="AlphaFoldDB" id="A0A0S4LEX5"/>
<evidence type="ECO:0000259" key="10">
    <source>
        <dbReference type="Pfam" id="PF04413"/>
    </source>
</evidence>
<keyword evidence="9" id="KW-0472">Membrane</keyword>
<dbReference type="GO" id="GO:0009244">
    <property type="term" value="P:lipopolysaccharide core region biosynthetic process"/>
    <property type="evidence" value="ECO:0007669"/>
    <property type="project" value="UniProtKB-UniRule"/>
</dbReference>
<dbReference type="GO" id="GO:0009245">
    <property type="term" value="P:lipid A biosynthetic process"/>
    <property type="evidence" value="ECO:0007669"/>
    <property type="project" value="TreeGrafter"/>
</dbReference>
<dbReference type="GO" id="GO:0005886">
    <property type="term" value="C:plasma membrane"/>
    <property type="evidence" value="ECO:0007669"/>
    <property type="project" value="UniProtKB-SubCell"/>
</dbReference>
<evidence type="ECO:0000256" key="9">
    <source>
        <dbReference type="RuleBase" id="RU365103"/>
    </source>
</evidence>
<protein>
    <recommendedName>
        <fullName evidence="3 9">3-deoxy-D-manno-octulosonic acid transferase</fullName>
        <shortName evidence="9">Kdo transferase</shortName>
        <ecNumber evidence="2 9">2.4.99.12</ecNumber>
    </recommendedName>
    <alternativeName>
        <fullName evidence="5 9">Lipid IV(A) 3-deoxy-D-manno-octulosonic acid transferase</fullName>
    </alternativeName>
</protein>
<dbReference type="PANTHER" id="PTHR42755:SF1">
    <property type="entry name" value="3-DEOXY-D-MANNO-OCTULOSONIC ACID TRANSFERASE, MITOCHONDRIAL-RELATED"/>
    <property type="match status" value="1"/>
</dbReference>
<dbReference type="Gene3D" id="3.40.50.2000">
    <property type="entry name" value="Glycogen Phosphorylase B"/>
    <property type="match status" value="1"/>
</dbReference>
<comment type="subcellular location">
    <subcellularLocation>
        <location evidence="9">Cell membrane</location>
    </subcellularLocation>
</comment>
<evidence type="ECO:0000313" key="12">
    <source>
        <dbReference type="Proteomes" id="UP000199032"/>
    </source>
</evidence>
<evidence type="ECO:0000256" key="1">
    <source>
        <dbReference type="ARBA" id="ARBA00004713"/>
    </source>
</evidence>
<accession>A0A0S4LEX5</accession>
<comment type="function">
    <text evidence="9">Involved in lipopolysaccharide (LPS) biosynthesis. Catalyzes the transfer of 3-deoxy-D-manno-octulosonate (Kdo) residue(s) from CMP-Kdo to lipid IV(A), the tetraacyldisaccharide-1,4'-bisphosphate precursor of lipid A.</text>
</comment>
<dbReference type="InterPro" id="IPR039901">
    <property type="entry name" value="Kdotransferase"/>
</dbReference>
<name>A0A0S4LEX5_9BACT</name>
<evidence type="ECO:0000256" key="7">
    <source>
        <dbReference type="PIRSR" id="PIRSR639901-1"/>
    </source>
</evidence>
<evidence type="ECO:0000256" key="3">
    <source>
        <dbReference type="ARBA" id="ARBA00019077"/>
    </source>
</evidence>
<dbReference type="EMBL" id="CZQA01000008">
    <property type="protein sequence ID" value="CUS35197.1"/>
    <property type="molecule type" value="Genomic_DNA"/>
</dbReference>
<dbReference type="OrthoDB" id="9789797at2"/>
<evidence type="ECO:0000256" key="5">
    <source>
        <dbReference type="ARBA" id="ARBA00031445"/>
    </source>
</evidence>
<keyword evidence="9" id="KW-0448">Lipopolysaccharide biosynthesis</keyword>
<dbReference type="EC" id="2.4.99.12" evidence="2 9"/>
<dbReference type="InterPro" id="IPR007507">
    <property type="entry name" value="Glycos_transf_N"/>
</dbReference>
<dbReference type="Proteomes" id="UP000199032">
    <property type="component" value="Unassembled WGS sequence"/>
</dbReference>
<evidence type="ECO:0000256" key="2">
    <source>
        <dbReference type="ARBA" id="ARBA00012621"/>
    </source>
</evidence>
<dbReference type="SUPFAM" id="SSF53756">
    <property type="entry name" value="UDP-Glycosyltransferase/glycogen phosphorylase"/>
    <property type="match status" value="1"/>
</dbReference>
<comment type="catalytic activity">
    <reaction evidence="6 9">
        <text>lipid IVA (E. coli) + CMP-3-deoxy-beta-D-manno-octulosonate = alpha-Kdo-(2-&gt;6)-lipid IVA (E. coli) + CMP + H(+)</text>
        <dbReference type="Rhea" id="RHEA:28066"/>
        <dbReference type="ChEBI" id="CHEBI:15378"/>
        <dbReference type="ChEBI" id="CHEBI:58603"/>
        <dbReference type="ChEBI" id="CHEBI:60364"/>
        <dbReference type="ChEBI" id="CHEBI:60377"/>
        <dbReference type="ChEBI" id="CHEBI:85987"/>
        <dbReference type="EC" id="2.4.99.12"/>
    </reaction>
</comment>
<keyword evidence="4 9" id="KW-0808">Transferase</keyword>
<evidence type="ECO:0000256" key="8">
    <source>
        <dbReference type="PIRSR" id="PIRSR639901-2"/>
    </source>
</evidence>
<organism evidence="11 12">
    <name type="scientific">Candidatus Nitrospira nitrosa</name>
    <dbReference type="NCBI Taxonomy" id="1742972"/>
    <lineage>
        <taxon>Bacteria</taxon>
        <taxon>Pseudomonadati</taxon>
        <taxon>Nitrospirota</taxon>
        <taxon>Nitrospiria</taxon>
        <taxon>Nitrospirales</taxon>
        <taxon>Nitrospiraceae</taxon>
        <taxon>Nitrospira</taxon>
    </lineage>
</organism>
<evidence type="ECO:0000256" key="6">
    <source>
        <dbReference type="ARBA" id="ARBA00049183"/>
    </source>
</evidence>
<feature type="site" description="Transition state stabilizer" evidence="8">
    <location>
        <position position="131"/>
    </location>
</feature>
<dbReference type="STRING" id="1742972.COMA1_20167"/>
<dbReference type="Pfam" id="PF04413">
    <property type="entry name" value="Glycos_transf_N"/>
    <property type="match status" value="1"/>
</dbReference>
<gene>
    <name evidence="11" type="primary">waaA</name>
    <name evidence="11" type="ORF">COMA1_20167</name>
</gene>
<reference evidence="11 12" key="1">
    <citation type="submission" date="2015-10" db="EMBL/GenBank/DDBJ databases">
        <authorList>
            <person name="Gilbert D.G."/>
        </authorList>
    </citation>
    <scope>NUCLEOTIDE SEQUENCE [LARGE SCALE GENOMIC DNA]</scope>
    <source>
        <strain evidence="11">COMA1</strain>
    </source>
</reference>
<keyword evidence="11" id="KW-0328">Glycosyltransferase</keyword>
<feature type="domain" description="3-deoxy-D-manno-octulosonic-acid transferase N-terminal" evidence="10">
    <location>
        <begin position="33"/>
        <end position="214"/>
    </location>
</feature>
<evidence type="ECO:0000313" key="11">
    <source>
        <dbReference type="EMBL" id="CUS35197.1"/>
    </source>
</evidence>